<organism evidence="1">
    <name type="scientific">Leptolyngbya sp. NK1-12</name>
    <dbReference type="NCBI Taxonomy" id="2547451"/>
    <lineage>
        <taxon>Bacteria</taxon>
        <taxon>Bacillati</taxon>
        <taxon>Cyanobacteriota</taxon>
        <taxon>Cyanophyceae</taxon>
        <taxon>Leptolyngbyales</taxon>
        <taxon>Leptolyngbyaceae</taxon>
        <taxon>Leptolyngbya group</taxon>
        <taxon>Leptolyngbya</taxon>
    </lineage>
</organism>
<evidence type="ECO:0008006" key="2">
    <source>
        <dbReference type="Google" id="ProtNLM"/>
    </source>
</evidence>
<gene>
    <name evidence="1" type="ORF">HJG54_14575</name>
</gene>
<protein>
    <recommendedName>
        <fullName evidence="2">Peptidase C-terminal archaeal/bacterial domain-containing protein</fullName>
    </recommendedName>
</protein>
<evidence type="ECO:0000313" key="1">
    <source>
        <dbReference type="EMBL" id="WNZ23957.1"/>
    </source>
</evidence>
<dbReference type="AlphaFoldDB" id="A0AA97AKV2"/>
<dbReference type="RefSeq" id="WP_316429496.1">
    <property type="nucleotide sequence ID" value="NZ_CP053586.1"/>
</dbReference>
<accession>A0AA97AKV2</accession>
<dbReference type="Gene3D" id="2.60.120.380">
    <property type="match status" value="3"/>
</dbReference>
<sequence>MLKSLSHSGFSPLSFNRGVSKEIRGLLEKDKQPKAFRVRFAARSNLIARLGNTRFNTNVNLELLDSTGETVIAASRRLANRPELIEVKGLAPGTYFLRPVLARGKWSRFRLRANTTPIPDSGNTASTPRFLDLTSTPTQVGEFIGAEDRSDYYAFSVGGFGFPTGQLSLALTGENSDLLTGNVTIKIRDSSLRVVRQRTSNGRIGFRFEEPLAAGNYFIQVEPANPTRDETNYQLTLSTTAIPDRAGNTPNAAQIVSLDASNSLFQDFVGIGDQQDYYKFTVPKSRFNLRLTGPNGNLLNGEVTLRLRDNVNTILEEQKTAGSGAGLAIENKTLAAGTYIVQVSTTARFVNYSLVMAADPS</sequence>
<reference evidence="1" key="1">
    <citation type="submission" date="2020-05" db="EMBL/GenBank/DDBJ databases">
        <authorList>
            <person name="Zhu T."/>
            <person name="Keshari N."/>
            <person name="Lu X."/>
        </authorList>
    </citation>
    <scope>NUCLEOTIDE SEQUENCE</scope>
    <source>
        <strain evidence="1">NK1-12</strain>
    </source>
</reference>
<name>A0AA97AKV2_9CYAN</name>
<dbReference type="EMBL" id="CP053586">
    <property type="protein sequence ID" value="WNZ23957.1"/>
    <property type="molecule type" value="Genomic_DNA"/>
</dbReference>
<proteinExistence type="predicted"/>
<dbReference type="SUPFAM" id="SSF89260">
    <property type="entry name" value="Collagen-binding domain"/>
    <property type="match status" value="2"/>
</dbReference>